<evidence type="ECO:0000313" key="16">
    <source>
        <dbReference type="EMBL" id="RUS71527.1"/>
    </source>
</evidence>
<evidence type="ECO:0000256" key="1">
    <source>
        <dbReference type="ARBA" id="ARBA00004479"/>
    </source>
</evidence>
<dbReference type="STRING" id="188477.A0A3S1BP65"/>
<proteinExistence type="inferred from homology"/>
<evidence type="ECO:0000256" key="6">
    <source>
        <dbReference type="ARBA" id="ARBA00023136"/>
    </source>
</evidence>
<evidence type="ECO:0000256" key="4">
    <source>
        <dbReference type="ARBA" id="ARBA00022974"/>
    </source>
</evidence>
<dbReference type="InterPro" id="IPR001050">
    <property type="entry name" value="Syndecan"/>
</dbReference>
<feature type="region of interest" description="Disordered" evidence="12">
    <location>
        <begin position="245"/>
        <end position="330"/>
    </location>
</feature>
<keyword evidence="9 11" id="KW-0357">Heparan sulfate</keyword>
<evidence type="ECO:0000256" key="9">
    <source>
        <dbReference type="ARBA" id="ARBA00023207"/>
    </source>
</evidence>
<accession>A0A3S1BP65</accession>
<evidence type="ECO:0000313" key="17">
    <source>
        <dbReference type="Proteomes" id="UP000271974"/>
    </source>
</evidence>
<evidence type="ECO:0000256" key="8">
    <source>
        <dbReference type="ARBA" id="ARBA00023180"/>
    </source>
</evidence>
<comment type="subcellular location">
    <subcellularLocation>
        <location evidence="1 11">Membrane</location>
        <topology evidence="1 11">Single-pass type I membrane protein</topology>
    </subcellularLocation>
</comment>
<feature type="signal peptide" evidence="14">
    <location>
        <begin position="1"/>
        <end position="21"/>
    </location>
</feature>
<dbReference type="PANTHER" id="PTHR10915">
    <property type="entry name" value="SYNDECAN"/>
    <property type="match status" value="1"/>
</dbReference>
<dbReference type="PROSITE" id="PS51162">
    <property type="entry name" value="THYROGLOBULIN_1_2"/>
    <property type="match status" value="2"/>
</dbReference>
<dbReference type="SUPFAM" id="SSF57610">
    <property type="entry name" value="Thyroglobulin type-1 domain"/>
    <property type="match status" value="2"/>
</dbReference>
<dbReference type="OrthoDB" id="10044468at2759"/>
<evidence type="ECO:0000256" key="3">
    <source>
        <dbReference type="ARBA" id="ARBA00022692"/>
    </source>
</evidence>
<dbReference type="SMART" id="SM00294">
    <property type="entry name" value="4.1m"/>
    <property type="match status" value="1"/>
</dbReference>
<dbReference type="PROSITE" id="PS00964">
    <property type="entry name" value="SYNDECAN"/>
    <property type="match status" value="1"/>
</dbReference>
<dbReference type="AlphaFoldDB" id="A0A3S1BP65"/>
<evidence type="ECO:0000256" key="12">
    <source>
        <dbReference type="SAM" id="MobiDB-lite"/>
    </source>
</evidence>
<feature type="compositionally biased region" description="Acidic residues" evidence="12">
    <location>
        <begin position="300"/>
        <end position="316"/>
    </location>
</feature>
<dbReference type="PROSITE" id="PS00484">
    <property type="entry name" value="THYROGLOBULIN_1_1"/>
    <property type="match status" value="1"/>
</dbReference>
<dbReference type="InterPro" id="IPR036857">
    <property type="entry name" value="Thyroglobulin_1_sf"/>
</dbReference>
<dbReference type="InterPro" id="IPR030479">
    <property type="entry name" value="Syndecan_CS"/>
</dbReference>
<gene>
    <name evidence="16" type="ORF">EGW08_020712</name>
</gene>
<feature type="region of interest" description="Disordered" evidence="12">
    <location>
        <begin position="100"/>
        <end position="122"/>
    </location>
</feature>
<feature type="transmembrane region" description="Helical" evidence="13">
    <location>
        <begin position="344"/>
        <end position="368"/>
    </location>
</feature>
<protein>
    <recommendedName>
        <fullName evidence="11">Syndecan</fullName>
    </recommendedName>
</protein>
<dbReference type="CDD" id="cd00191">
    <property type="entry name" value="TY"/>
    <property type="match status" value="2"/>
</dbReference>
<keyword evidence="8 11" id="KW-0325">Glycoprotein</keyword>
<evidence type="ECO:0000256" key="7">
    <source>
        <dbReference type="ARBA" id="ARBA00023157"/>
    </source>
</evidence>
<dbReference type="Pfam" id="PF01034">
    <property type="entry name" value="Syndecan"/>
    <property type="match status" value="1"/>
</dbReference>
<keyword evidence="5 13" id="KW-1133">Transmembrane helix</keyword>
<dbReference type="InterPro" id="IPR000716">
    <property type="entry name" value="Thyroglobulin_1"/>
</dbReference>
<feature type="domain" description="Thyroglobulin type-1" evidence="15">
    <location>
        <begin position="194"/>
        <end position="257"/>
    </location>
</feature>
<sequence length="402" mass="43846">MDKGIMKIFLVSLCLYGFTNAQGELGSERHDFPPVREASFPLSSEKSADIEFDQDPPFAFSGDGKFITSDDEDYGVSGSGSGSGLGIYDPDVEVEGVDSKSYATTTTTSTTTKAPESPDYERAKTTCETVRMEASVRLTSYVPACNADGDFEALQCQGHAGTSDCFCVDLHGSVIPGTYTEKPNFPDCEEGTNLQNCTHQVVKSSRSKLLGQPRPHCAPDGLFERVQCIGSSCFCVDPFTGKREYGSETRLPDKPDCAEDNGTIDVDENSDWETDNKDDDSLPDDKFDDRDGVPEKFPELDTDERDDQDSSSEDDTGAGGNQGSTHGKKNRVEKASEILTQPGILAGIIGGGVVVLLCLVLLIMFVVYRMRKKDEGSYPLDEPRRGPPNYSYVRAPDKEYYA</sequence>
<feature type="chain" id="PRO_5018616003" description="Syndecan" evidence="14">
    <location>
        <begin position="22"/>
        <end position="402"/>
    </location>
</feature>
<feature type="domain" description="Thyroglobulin type-1" evidence="15">
    <location>
        <begin position="124"/>
        <end position="188"/>
    </location>
</feature>
<feature type="region of interest" description="Disordered" evidence="12">
    <location>
        <begin position="376"/>
        <end position="402"/>
    </location>
</feature>
<keyword evidence="3 11" id="KW-0812">Transmembrane</keyword>
<comment type="similarity">
    <text evidence="2 11">Belongs to the syndecan proteoglycan family.</text>
</comment>
<organism evidence="16 17">
    <name type="scientific">Elysia chlorotica</name>
    <name type="common">Eastern emerald elysia</name>
    <name type="synonym">Sea slug</name>
    <dbReference type="NCBI Taxonomy" id="188477"/>
    <lineage>
        <taxon>Eukaryota</taxon>
        <taxon>Metazoa</taxon>
        <taxon>Spiralia</taxon>
        <taxon>Lophotrochozoa</taxon>
        <taxon>Mollusca</taxon>
        <taxon>Gastropoda</taxon>
        <taxon>Heterobranchia</taxon>
        <taxon>Euthyneura</taxon>
        <taxon>Panpulmonata</taxon>
        <taxon>Sacoglossa</taxon>
        <taxon>Placobranchoidea</taxon>
        <taxon>Plakobranchidae</taxon>
        <taxon>Elysia</taxon>
    </lineage>
</organism>
<comment type="function">
    <text evidence="11">Cell surface proteoglycan.</text>
</comment>
<keyword evidence="17" id="KW-1185">Reference proteome</keyword>
<evidence type="ECO:0000259" key="15">
    <source>
        <dbReference type="PROSITE" id="PS51162"/>
    </source>
</evidence>
<dbReference type="GO" id="GO:0016020">
    <property type="term" value="C:membrane"/>
    <property type="evidence" value="ECO:0007669"/>
    <property type="project" value="UniProtKB-SubCell"/>
</dbReference>
<keyword evidence="14" id="KW-0732">Signal</keyword>
<name>A0A3S1BP65_ELYCH</name>
<evidence type="ECO:0000256" key="13">
    <source>
        <dbReference type="SAM" id="Phobius"/>
    </source>
</evidence>
<feature type="compositionally biased region" description="Basic and acidic residues" evidence="12">
    <location>
        <begin position="279"/>
        <end position="299"/>
    </location>
</feature>
<dbReference type="Pfam" id="PF00086">
    <property type="entry name" value="Thyroglobulin_1"/>
    <property type="match status" value="2"/>
</dbReference>
<dbReference type="Gene3D" id="4.10.800.10">
    <property type="entry name" value="Thyroglobulin type-1"/>
    <property type="match status" value="2"/>
</dbReference>
<reference evidence="16 17" key="1">
    <citation type="submission" date="2019-01" db="EMBL/GenBank/DDBJ databases">
        <title>A draft genome assembly of the solar-powered sea slug Elysia chlorotica.</title>
        <authorList>
            <person name="Cai H."/>
            <person name="Li Q."/>
            <person name="Fang X."/>
            <person name="Li J."/>
            <person name="Curtis N.E."/>
            <person name="Altenburger A."/>
            <person name="Shibata T."/>
            <person name="Feng M."/>
            <person name="Maeda T."/>
            <person name="Schwartz J.A."/>
            <person name="Shigenobu S."/>
            <person name="Lundholm N."/>
            <person name="Nishiyama T."/>
            <person name="Yang H."/>
            <person name="Hasebe M."/>
            <person name="Li S."/>
            <person name="Pierce S.K."/>
            <person name="Wang J."/>
        </authorList>
    </citation>
    <scope>NUCLEOTIDE SEQUENCE [LARGE SCALE GENOMIC DNA]</scope>
    <source>
        <strain evidence="16">EC2010</strain>
        <tissue evidence="16">Whole organism of an adult</tissue>
    </source>
</reference>
<dbReference type="PANTHER" id="PTHR10915:SF1">
    <property type="entry name" value="SYNDECAN"/>
    <property type="match status" value="1"/>
</dbReference>
<keyword evidence="4 11" id="KW-0654">Proteoglycan</keyword>
<comment type="caution">
    <text evidence="16">The sequence shown here is derived from an EMBL/GenBank/DDBJ whole genome shotgun (WGS) entry which is preliminary data.</text>
</comment>
<evidence type="ECO:0000256" key="5">
    <source>
        <dbReference type="ARBA" id="ARBA00022989"/>
    </source>
</evidence>
<dbReference type="InterPro" id="IPR003585">
    <property type="entry name" value="Neurexin-like"/>
</dbReference>
<dbReference type="SMART" id="SM00211">
    <property type="entry name" value="TY"/>
    <property type="match status" value="2"/>
</dbReference>
<dbReference type="EMBL" id="RQTK01001201">
    <property type="protein sequence ID" value="RUS71527.1"/>
    <property type="molecule type" value="Genomic_DNA"/>
</dbReference>
<evidence type="ECO:0000256" key="10">
    <source>
        <dbReference type="PROSITE-ProRule" id="PRU00500"/>
    </source>
</evidence>
<keyword evidence="7" id="KW-1015">Disulfide bond</keyword>
<feature type="compositionally biased region" description="Acidic residues" evidence="12">
    <location>
        <begin position="265"/>
        <end position="278"/>
    </location>
</feature>
<keyword evidence="6 13" id="KW-0472">Membrane</keyword>
<feature type="compositionally biased region" description="Basic and acidic residues" evidence="12">
    <location>
        <begin position="376"/>
        <end position="385"/>
    </location>
</feature>
<dbReference type="Proteomes" id="UP000271974">
    <property type="component" value="Unassembled WGS sequence"/>
</dbReference>
<dbReference type="GO" id="GO:0009986">
    <property type="term" value="C:cell surface"/>
    <property type="evidence" value="ECO:0007669"/>
    <property type="project" value="TreeGrafter"/>
</dbReference>
<comment type="caution">
    <text evidence="10">Lacks conserved residue(s) required for the propagation of feature annotation.</text>
</comment>
<feature type="compositionally biased region" description="Basic and acidic residues" evidence="12">
    <location>
        <begin position="245"/>
        <end position="257"/>
    </location>
</feature>
<evidence type="ECO:0000256" key="2">
    <source>
        <dbReference type="ARBA" id="ARBA00005343"/>
    </source>
</evidence>
<dbReference type="GO" id="GO:0016477">
    <property type="term" value="P:cell migration"/>
    <property type="evidence" value="ECO:0007669"/>
    <property type="project" value="TreeGrafter"/>
</dbReference>
<evidence type="ECO:0000256" key="11">
    <source>
        <dbReference type="RuleBase" id="RU000649"/>
    </source>
</evidence>
<dbReference type="InterPro" id="IPR027789">
    <property type="entry name" value="Syndecan/Neurexin_dom"/>
</dbReference>
<evidence type="ECO:0000256" key="14">
    <source>
        <dbReference type="SAM" id="SignalP"/>
    </source>
</evidence>